<dbReference type="EMBL" id="SMJW01000035">
    <property type="protein sequence ID" value="TDC17299.1"/>
    <property type="molecule type" value="Genomic_DNA"/>
</dbReference>
<feature type="transmembrane region" description="Helical" evidence="7">
    <location>
        <begin position="318"/>
        <end position="338"/>
    </location>
</feature>
<keyword evidence="2" id="KW-1003">Cell membrane</keyword>
<evidence type="ECO:0000256" key="5">
    <source>
        <dbReference type="ARBA" id="ARBA00023136"/>
    </source>
</evidence>
<comment type="subcellular location">
    <subcellularLocation>
        <location evidence="1">Cell membrane</location>
        <topology evidence="1">Single-pass membrane protein</topology>
    </subcellularLocation>
</comment>
<dbReference type="Pfam" id="PF04024">
    <property type="entry name" value="PspC"/>
    <property type="match status" value="1"/>
</dbReference>
<evidence type="ECO:0000313" key="10">
    <source>
        <dbReference type="Proteomes" id="UP000295431"/>
    </source>
</evidence>
<dbReference type="RefSeq" id="WP_131938675.1">
    <property type="nucleotide sequence ID" value="NZ_BAAAMX010000005.1"/>
</dbReference>
<dbReference type="Proteomes" id="UP000295431">
    <property type="component" value="Unassembled WGS sequence"/>
</dbReference>
<keyword evidence="4 7" id="KW-1133">Transmembrane helix</keyword>
<accession>A0A4R4P5R9</accession>
<evidence type="ECO:0000256" key="7">
    <source>
        <dbReference type="SAM" id="Phobius"/>
    </source>
</evidence>
<feature type="domain" description="Phage shock protein PspC N-terminal" evidence="8">
    <location>
        <begin position="77"/>
        <end position="132"/>
    </location>
</feature>
<feature type="compositionally biased region" description="Basic and acidic residues" evidence="6">
    <location>
        <begin position="1"/>
        <end position="13"/>
    </location>
</feature>
<evidence type="ECO:0000256" key="6">
    <source>
        <dbReference type="SAM" id="MobiDB-lite"/>
    </source>
</evidence>
<sequence>MDGERNDGGRNDRAQNPSEQDTGPQDTAKQSTGEHSTGEQSTGEPYAGRSAAGAERASGQDAGGQTMRERSDRGYQRLARDADRRLLAGVCTGLGRYTGIDPVVFRVGFAILVLAHGQGIFLYVAAALLMPASPGESSLAEQLFKRWFDAQAVLSVLGALLCVSVAFTLLGGAYTDTMAALVVFGLVLVVAHSRGTDLVAAARSVPERLAGHPPEPSAAWTRSEDVVVGGVSLYKDLSRPEPASGGLPLGMVDLAAYSATRADALADDLPAAPKSRTTQKNDGRGGSAPAAAITLLAAMAAGAAMIPVAKGHPAPDSWMIVMAPALAVIGLGLVVGGWFRTHGLATAGTLLTLGLLTTTVVGDMPRNASYGDIDWRPTDVAQTTQTYKVGVGQADLDLTALPMTPGQRITIDAQVGLGGLAVTLPAAARVMVDARITLGDLNIQHRTTSGPNAKVTRVLEPETPGANPPVIELRIRGKVGDVDVHRG</sequence>
<dbReference type="GO" id="GO:0005886">
    <property type="term" value="C:plasma membrane"/>
    <property type="evidence" value="ECO:0007669"/>
    <property type="project" value="UniProtKB-SubCell"/>
</dbReference>
<keyword evidence="10" id="KW-1185">Reference proteome</keyword>
<name>A0A4R4P5R9_9ACTN</name>
<protein>
    <submittedName>
        <fullName evidence="9">PspC domain-containing protein</fullName>
    </submittedName>
</protein>
<dbReference type="OrthoDB" id="3535301at2"/>
<feature type="compositionally biased region" description="Low complexity" evidence="6">
    <location>
        <begin position="47"/>
        <end position="59"/>
    </location>
</feature>
<gene>
    <name evidence="9" type="ORF">E1284_09650</name>
</gene>
<evidence type="ECO:0000256" key="2">
    <source>
        <dbReference type="ARBA" id="ARBA00022475"/>
    </source>
</evidence>
<dbReference type="InterPro" id="IPR007168">
    <property type="entry name" value="Phageshock_PspC_N"/>
</dbReference>
<keyword evidence="5 7" id="KW-0472">Membrane</keyword>
<feature type="transmembrane region" description="Helical" evidence="7">
    <location>
        <begin position="103"/>
        <end position="130"/>
    </location>
</feature>
<organism evidence="9 10">
    <name type="scientific">Actinomadura bangladeshensis</name>
    <dbReference type="NCBI Taxonomy" id="453573"/>
    <lineage>
        <taxon>Bacteria</taxon>
        <taxon>Bacillati</taxon>
        <taxon>Actinomycetota</taxon>
        <taxon>Actinomycetes</taxon>
        <taxon>Streptosporangiales</taxon>
        <taxon>Thermomonosporaceae</taxon>
        <taxon>Actinomadura</taxon>
    </lineage>
</organism>
<feature type="transmembrane region" description="Helical" evidence="7">
    <location>
        <begin position="150"/>
        <end position="170"/>
    </location>
</feature>
<feature type="transmembrane region" description="Helical" evidence="7">
    <location>
        <begin position="288"/>
        <end position="306"/>
    </location>
</feature>
<dbReference type="PANTHER" id="PTHR33885:SF3">
    <property type="entry name" value="PHAGE SHOCK PROTEIN C"/>
    <property type="match status" value="1"/>
</dbReference>
<dbReference type="AlphaFoldDB" id="A0A4R4P5R9"/>
<feature type="region of interest" description="Disordered" evidence="6">
    <location>
        <begin position="1"/>
        <end position="75"/>
    </location>
</feature>
<evidence type="ECO:0000259" key="8">
    <source>
        <dbReference type="Pfam" id="PF04024"/>
    </source>
</evidence>
<evidence type="ECO:0000256" key="1">
    <source>
        <dbReference type="ARBA" id="ARBA00004162"/>
    </source>
</evidence>
<evidence type="ECO:0000256" key="3">
    <source>
        <dbReference type="ARBA" id="ARBA00022692"/>
    </source>
</evidence>
<keyword evidence="3 7" id="KW-0812">Transmembrane</keyword>
<dbReference type="PANTHER" id="PTHR33885">
    <property type="entry name" value="PHAGE SHOCK PROTEIN C"/>
    <property type="match status" value="1"/>
</dbReference>
<feature type="compositionally biased region" description="Polar residues" evidence="6">
    <location>
        <begin position="14"/>
        <end position="43"/>
    </location>
</feature>
<proteinExistence type="predicted"/>
<evidence type="ECO:0000313" key="9">
    <source>
        <dbReference type="EMBL" id="TDC17299.1"/>
    </source>
</evidence>
<dbReference type="InterPro" id="IPR052027">
    <property type="entry name" value="PspC"/>
</dbReference>
<evidence type="ECO:0000256" key="4">
    <source>
        <dbReference type="ARBA" id="ARBA00022989"/>
    </source>
</evidence>
<reference evidence="9 10" key="1">
    <citation type="submission" date="2019-03" db="EMBL/GenBank/DDBJ databases">
        <title>Draft genome sequences of novel Actinobacteria.</title>
        <authorList>
            <person name="Sahin N."/>
            <person name="Ay H."/>
            <person name="Saygin H."/>
        </authorList>
    </citation>
    <scope>NUCLEOTIDE SEQUENCE [LARGE SCALE GENOMIC DNA]</scope>
    <source>
        <strain evidence="9 10">DSM 45347</strain>
    </source>
</reference>
<comment type="caution">
    <text evidence="9">The sequence shown here is derived from an EMBL/GenBank/DDBJ whole genome shotgun (WGS) entry which is preliminary data.</text>
</comment>